<keyword evidence="7 8" id="KW-0687">Ribonucleoprotein</keyword>
<evidence type="ECO:0000256" key="6">
    <source>
        <dbReference type="ARBA" id="ARBA00023135"/>
    </source>
</evidence>
<evidence type="ECO:0000256" key="4">
    <source>
        <dbReference type="ARBA" id="ARBA00022490"/>
    </source>
</evidence>
<comment type="similarity">
    <text evidence="2 8">Belongs to the SRP14 family.</text>
</comment>
<evidence type="ECO:0000256" key="2">
    <source>
        <dbReference type="ARBA" id="ARBA00010349"/>
    </source>
</evidence>
<evidence type="ECO:0000313" key="11">
    <source>
        <dbReference type="Proteomes" id="UP001651158"/>
    </source>
</evidence>
<name>A0ABR4Q9G7_9CEST</name>
<feature type="compositionally biased region" description="Low complexity" evidence="9">
    <location>
        <begin position="91"/>
        <end position="122"/>
    </location>
</feature>
<evidence type="ECO:0000256" key="8">
    <source>
        <dbReference type="RuleBase" id="RU368100"/>
    </source>
</evidence>
<proteinExistence type="inferred from homology"/>
<comment type="subcellular location">
    <subcellularLocation>
        <location evidence="1 8">Cytoplasm</location>
    </subcellularLocation>
</comment>
<evidence type="ECO:0000256" key="5">
    <source>
        <dbReference type="ARBA" id="ARBA00022884"/>
    </source>
</evidence>
<evidence type="ECO:0000313" key="10">
    <source>
        <dbReference type="EMBL" id="KAL5106230.1"/>
    </source>
</evidence>
<evidence type="ECO:0000256" key="1">
    <source>
        <dbReference type="ARBA" id="ARBA00004496"/>
    </source>
</evidence>
<keyword evidence="5 8" id="KW-0694">RNA-binding</keyword>
<dbReference type="SUPFAM" id="SSF54762">
    <property type="entry name" value="Signal recognition particle alu RNA binding heterodimer, SRP9/14"/>
    <property type="match status" value="1"/>
</dbReference>
<comment type="function">
    <text evidence="8">Component of the signal recognition particle (SRP) complex, a ribonucleoprotein complex that mediates the cotranslational targeting of secretory and membrane proteins to the endoplasmic reticulum (ER). SRP9 together with SRP14 and the Alu portion of the SRP RNA, constitutes the elongation arrest domain of SRP. The complex of SRP9 and SRP14 is required for SRP RNA binding.</text>
</comment>
<protein>
    <recommendedName>
        <fullName evidence="3 8">Signal recognition particle 14 kDa protein</fullName>
        <shortName evidence="8">SRP14</shortName>
    </recommendedName>
</protein>
<evidence type="ECO:0000256" key="9">
    <source>
        <dbReference type="SAM" id="MobiDB-lite"/>
    </source>
</evidence>
<keyword evidence="6 8" id="KW-0733">Signal recognition particle</keyword>
<dbReference type="Proteomes" id="UP001651158">
    <property type="component" value="Unassembled WGS sequence"/>
</dbReference>
<evidence type="ECO:0000256" key="7">
    <source>
        <dbReference type="ARBA" id="ARBA00023274"/>
    </source>
</evidence>
<comment type="subunit">
    <text evidence="8">Heterodimer with SRP9; binds RNA as heterodimer. Component of a signal recognition particle (SRP) complex that consists of a 7SL RNA molecule of 300 nucleotides and six protein subunits: SRP72, SRP68, SRP54, SRP19, SRP14 and SRP9.</text>
</comment>
<gene>
    <name evidence="10" type="ORF">TcWFU_005301</name>
</gene>
<dbReference type="InterPro" id="IPR003210">
    <property type="entry name" value="Signal_recog_particle_SRP14"/>
</dbReference>
<dbReference type="Gene3D" id="3.30.720.10">
    <property type="entry name" value="Signal recognition particle alu RNA binding heterodimer, srp9/1"/>
    <property type="match status" value="1"/>
</dbReference>
<reference evidence="10 11" key="1">
    <citation type="journal article" date="2022" name="Front. Cell. Infect. Microbiol.">
        <title>The Genomes of Two Strains of Taenia crassiceps the Animal Model for the Study of Human Cysticercosis.</title>
        <authorList>
            <person name="Bobes R.J."/>
            <person name="Estrada K."/>
            <person name="Rios-Valencia D.G."/>
            <person name="Calderon-Gallegos A."/>
            <person name="de la Torre P."/>
            <person name="Carrero J.C."/>
            <person name="Sanchez-Flores A."/>
            <person name="Laclette J.P."/>
        </authorList>
    </citation>
    <scope>NUCLEOTIDE SEQUENCE [LARGE SCALE GENOMIC DNA]</scope>
    <source>
        <strain evidence="10">WFUcys</strain>
    </source>
</reference>
<dbReference type="Pfam" id="PF02290">
    <property type="entry name" value="SRP14"/>
    <property type="match status" value="1"/>
</dbReference>
<comment type="caution">
    <text evidence="10">The sequence shown here is derived from an EMBL/GenBank/DDBJ whole genome shotgun (WGS) entry which is preliminary data.</text>
</comment>
<keyword evidence="11" id="KW-1185">Reference proteome</keyword>
<dbReference type="EMBL" id="JAKROA010000006">
    <property type="protein sequence ID" value="KAL5106230.1"/>
    <property type="molecule type" value="Genomic_DNA"/>
</dbReference>
<dbReference type="PANTHER" id="PTHR12013">
    <property type="entry name" value="SIGNAL RECOGNITION PARTICLE 14 KD PROTEIN"/>
    <property type="match status" value="1"/>
</dbReference>
<dbReference type="InterPro" id="IPR009018">
    <property type="entry name" value="Signal_recog_particle_SRP9/14"/>
</dbReference>
<evidence type="ECO:0000256" key="3">
    <source>
        <dbReference type="ARBA" id="ARBA00017926"/>
    </source>
</evidence>
<sequence>MFAGSKSGKSLFVTMKRHDGRTKPIPKKRGDQAVRAVNSGENCCLIRATLGNKKISTLVYQRDMNRFNQAYANVIKANIDGLKKRDKRSGGKTAAATLSTLTKTTASSKTTSSSPRTPSGGV</sequence>
<accession>A0ABR4Q9G7</accession>
<keyword evidence="4 8" id="KW-0963">Cytoplasm</keyword>
<organism evidence="10 11">
    <name type="scientific">Taenia crassiceps</name>
    <dbReference type="NCBI Taxonomy" id="6207"/>
    <lineage>
        <taxon>Eukaryota</taxon>
        <taxon>Metazoa</taxon>
        <taxon>Spiralia</taxon>
        <taxon>Lophotrochozoa</taxon>
        <taxon>Platyhelminthes</taxon>
        <taxon>Cestoda</taxon>
        <taxon>Eucestoda</taxon>
        <taxon>Cyclophyllidea</taxon>
        <taxon>Taeniidae</taxon>
        <taxon>Taenia</taxon>
    </lineage>
</organism>
<feature type="region of interest" description="Disordered" evidence="9">
    <location>
        <begin position="83"/>
        <end position="122"/>
    </location>
</feature>